<sequence>MNSNKVVFNLADVSPHNNNKDCWVIINARVYDVTNFLNDHPGGDNVLLDVAGKDASDEFEEVGHGSAARLMLDEYYVGEINHVEVEPLYDISKKMAPKYNKNAKKQQTITKEDKGLGINFTMKFILLVVSTTILGVAIGFLLYK</sequence>
<gene>
    <name evidence="13" type="ORF">LVIROSA_LOCUS38230</name>
</gene>
<keyword evidence="4 11" id="KW-0479">Metal-binding</keyword>
<dbReference type="Pfam" id="PF00173">
    <property type="entry name" value="Cyt-b5"/>
    <property type="match status" value="1"/>
</dbReference>
<keyword evidence="2 11" id="KW-0349">Heme</keyword>
<protein>
    <recommendedName>
        <fullName evidence="12">Cytochrome b5 heme-binding domain-containing protein</fullName>
    </recommendedName>
</protein>
<evidence type="ECO:0000256" key="7">
    <source>
        <dbReference type="ARBA" id="ARBA00023004"/>
    </source>
</evidence>
<keyword evidence="3 11" id="KW-0812">Transmembrane</keyword>
<evidence type="ECO:0000259" key="12">
    <source>
        <dbReference type="PROSITE" id="PS50255"/>
    </source>
</evidence>
<comment type="similarity">
    <text evidence="10 11">Belongs to the cytochrome b5 family.</text>
</comment>
<keyword evidence="8 11" id="KW-0472">Membrane</keyword>
<dbReference type="PROSITE" id="PS50255">
    <property type="entry name" value="CYTOCHROME_B5_2"/>
    <property type="match status" value="1"/>
</dbReference>
<dbReference type="EMBL" id="CAKMRJ010005745">
    <property type="protein sequence ID" value="CAH1452949.1"/>
    <property type="molecule type" value="Genomic_DNA"/>
</dbReference>
<dbReference type="PANTHER" id="PTHR19359">
    <property type="entry name" value="CYTOCHROME B5"/>
    <property type="match status" value="1"/>
</dbReference>
<evidence type="ECO:0000256" key="5">
    <source>
        <dbReference type="ARBA" id="ARBA00022824"/>
    </source>
</evidence>
<feature type="domain" description="Cytochrome b5 heme-binding" evidence="12">
    <location>
        <begin position="5"/>
        <end position="81"/>
    </location>
</feature>
<evidence type="ECO:0000256" key="11">
    <source>
        <dbReference type="RuleBase" id="RU362121"/>
    </source>
</evidence>
<evidence type="ECO:0000256" key="6">
    <source>
        <dbReference type="ARBA" id="ARBA00022848"/>
    </source>
</evidence>
<dbReference type="InterPro" id="IPR036400">
    <property type="entry name" value="Cyt_B5-like_heme/steroid_sf"/>
</dbReference>
<dbReference type="SUPFAM" id="SSF55856">
    <property type="entry name" value="Cytochrome b5-like heme/steroid binding domain"/>
    <property type="match status" value="1"/>
</dbReference>
<dbReference type="PROSITE" id="PS00191">
    <property type="entry name" value="CYTOCHROME_B5_1"/>
    <property type="match status" value="1"/>
</dbReference>
<dbReference type="SMART" id="SM01117">
    <property type="entry name" value="Cyt-b5"/>
    <property type="match status" value="1"/>
</dbReference>
<dbReference type="Gene3D" id="3.10.120.10">
    <property type="entry name" value="Cytochrome b5-like heme/steroid binding domain"/>
    <property type="match status" value="1"/>
</dbReference>
<dbReference type="GO" id="GO:0020037">
    <property type="term" value="F:heme binding"/>
    <property type="evidence" value="ECO:0007669"/>
    <property type="project" value="UniProtKB-UniRule"/>
</dbReference>
<evidence type="ECO:0000313" key="13">
    <source>
        <dbReference type="EMBL" id="CAH1452949.1"/>
    </source>
</evidence>
<organism evidence="13 14">
    <name type="scientific">Lactuca virosa</name>
    <dbReference type="NCBI Taxonomy" id="75947"/>
    <lineage>
        <taxon>Eukaryota</taxon>
        <taxon>Viridiplantae</taxon>
        <taxon>Streptophyta</taxon>
        <taxon>Embryophyta</taxon>
        <taxon>Tracheophyta</taxon>
        <taxon>Spermatophyta</taxon>
        <taxon>Magnoliopsida</taxon>
        <taxon>eudicotyledons</taxon>
        <taxon>Gunneridae</taxon>
        <taxon>Pentapetalae</taxon>
        <taxon>asterids</taxon>
        <taxon>campanulids</taxon>
        <taxon>Asterales</taxon>
        <taxon>Asteraceae</taxon>
        <taxon>Cichorioideae</taxon>
        <taxon>Cichorieae</taxon>
        <taxon>Lactucinae</taxon>
        <taxon>Lactuca</taxon>
    </lineage>
</organism>
<keyword evidence="7 11" id="KW-0408">Iron</keyword>
<dbReference type="InterPro" id="IPR050668">
    <property type="entry name" value="Cytochrome_b5"/>
</dbReference>
<dbReference type="FunFam" id="3.10.120.10:FF:000002">
    <property type="entry name" value="Cytochrome b5 type B"/>
    <property type="match status" value="1"/>
</dbReference>
<evidence type="ECO:0000256" key="3">
    <source>
        <dbReference type="ARBA" id="ARBA00022692"/>
    </source>
</evidence>
<dbReference type="InterPro" id="IPR018506">
    <property type="entry name" value="Cyt_B5_heme-BS"/>
</dbReference>
<dbReference type="Proteomes" id="UP001157418">
    <property type="component" value="Unassembled WGS sequence"/>
</dbReference>
<dbReference type="GO" id="GO:0046872">
    <property type="term" value="F:metal ion binding"/>
    <property type="evidence" value="ECO:0007669"/>
    <property type="project" value="UniProtKB-UniRule"/>
</dbReference>
<reference evidence="13 14" key="1">
    <citation type="submission" date="2022-01" db="EMBL/GenBank/DDBJ databases">
        <authorList>
            <person name="Xiong W."/>
            <person name="Schranz E."/>
        </authorList>
    </citation>
    <scope>NUCLEOTIDE SEQUENCE [LARGE SCALE GENOMIC DNA]</scope>
</reference>
<dbReference type="PRINTS" id="PR00363">
    <property type="entry name" value="CYTOCHROMEB5"/>
</dbReference>
<evidence type="ECO:0000256" key="2">
    <source>
        <dbReference type="ARBA" id="ARBA00022617"/>
    </source>
</evidence>
<keyword evidence="6" id="KW-0492">Microsome</keyword>
<dbReference type="PANTHER" id="PTHR19359:SF127">
    <property type="entry name" value="CYTOCHROME B5-LIKE HEME_STEROID-BINDING DOMAIN PROTEIN"/>
    <property type="match status" value="1"/>
</dbReference>
<keyword evidence="11" id="KW-1133">Transmembrane helix</keyword>
<comment type="subcellular location">
    <subcellularLocation>
        <location evidence="1">Endoplasmic reticulum membrane</location>
        <topology evidence="1">Single-pass membrane protein</topology>
        <orientation evidence="1">Cytoplasmic side</orientation>
    </subcellularLocation>
    <subcellularLocation>
        <location evidence="9">Microsome membrane</location>
        <topology evidence="9">Single-pass membrane protein</topology>
        <orientation evidence="9">Cytoplasmic side</orientation>
    </subcellularLocation>
</comment>
<evidence type="ECO:0000256" key="9">
    <source>
        <dbReference type="ARBA" id="ARBA00037877"/>
    </source>
</evidence>
<dbReference type="AlphaFoldDB" id="A0AAU9PS32"/>
<accession>A0AAU9PS32</accession>
<evidence type="ECO:0000256" key="1">
    <source>
        <dbReference type="ARBA" id="ARBA00004131"/>
    </source>
</evidence>
<evidence type="ECO:0000313" key="14">
    <source>
        <dbReference type="Proteomes" id="UP001157418"/>
    </source>
</evidence>
<feature type="transmembrane region" description="Helical" evidence="11">
    <location>
        <begin position="124"/>
        <end position="143"/>
    </location>
</feature>
<proteinExistence type="inferred from homology"/>
<evidence type="ECO:0000256" key="4">
    <source>
        <dbReference type="ARBA" id="ARBA00022723"/>
    </source>
</evidence>
<evidence type="ECO:0000256" key="8">
    <source>
        <dbReference type="ARBA" id="ARBA00023136"/>
    </source>
</evidence>
<dbReference type="InterPro" id="IPR001199">
    <property type="entry name" value="Cyt_B5-like_heme/steroid-bd"/>
</dbReference>
<keyword evidence="14" id="KW-1185">Reference proteome</keyword>
<dbReference type="GO" id="GO:0005789">
    <property type="term" value="C:endoplasmic reticulum membrane"/>
    <property type="evidence" value="ECO:0007669"/>
    <property type="project" value="UniProtKB-SubCell"/>
</dbReference>
<comment type="caution">
    <text evidence="13">The sequence shown here is derived from an EMBL/GenBank/DDBJ whole genome shotgun (WGS) entry which is preliminary data.</text>
</comment>
<evidence type="ECO:0000256" key="10">
    <source>
        <dbReference type="ARBA" id="ARBA00038168"/>
    </source>
</evidence>
<name>A0AAU9PS32_9ASTR</name>
<keyword evidence="5" id="KW-0256">Endoplasmic reticulum</keyword>